<keyword evidence="1" id="KW-0863">Zinc-finger</keyword>
<dbReference type="InterPro" id="IPR001841">
    <property type="entry name" value="Znf_RING"/>
</dbReference>
<dbReference type="PROSITE" id="PS50089">
    <property type="entry name" value="ZF_RING_2"/>
    <property type="match status" value="1"/>
</dbReference>
<evidence type="ECO:0000256" key="1">
    <source>
        <dbReference type="PROSITE-ProRule" id="PRU00175"/>
    </source>
</evidence>
<dbReference type="EMBL" id="QGKW02001940">
    <property type="protein sequence ID" value="KAF2555927.1"/>
    <property type="molecule type" value="Genomic_DNA"/>
</dbReference>
<dbReference type="Gene3D" id="3.30.40.10">
    <property type="entry name" value="Zinc/RING finger domain, C3HC4 (zinc finger)"/>
    <property type="match status" value="1"/>
</dbReference>
<comment type="caution">
    <text evidence="3">The sequence shown here is derived from an EMBL/GenBank/DDBJ whole genome shotgun (WGS) entry which is preliminary data.</text>
</comment>
<evidence type="ECO:0000259" key="2">
    <source>
        <dbReference type="PROSITE" id="PS50089"/>
    </source>
</evidence>
<evidence type="ECO:0000313" key="4">
    <source>
        <dbReference type="Proteomes" id="UP000712281"/>
    </source>
</evidence>
<organism evidence="3 4">
    <name type="scientific">Brassica cretica</name>
    <name type="common">Mustard</name>
    <dbReference type="NCBI Taxonomy" id="69181"/>
    <lineage>
        <taxon>Eukaryota</taxon>
        <taxon>Viridiplantae</taxon>
        <taxon>Streptophyta</taxon>
        <taxon>Embryophyta</taxon>
        <taxon>Tracheophyta</taxon>
        <taxon>Spermatophyta</taxon>
        <taxon>Magnoliopsida</taxon>
        <taxon>eudicotyledons</taxon>
        <taxon>Gunneridae</taxon>
        <taxon>Pentapetalae</taxon>
        <taxon>rosids</taxon>
        <taxon>malvids</taxon>
        <taxon>Brassicales</taxon>
        <taxon>Brassicaceae</taxon>
        <taxon>Brassiceae</taxon>
        <taxon>Brassica</taxon>
    </lineage>
</organism>
<dbReference type="Proteomes" id="UP000712281">
    <property type="component" value="Unassembled WGS sequence"/>
</dbReference>
<evidence type="ECO:0000313" key="3">
    <source>
        <dbReference type="EMBL" id="KAF2555927.1"/>
    </source>
</evidence>
<dbReference type="InterPro" id="IPR013083">
    <property type="entry name" value="Znf_RING/FYVE/PHD"/>
</dbReference>
<dbReference type="SUPFAM" id="SSF57850">
    <property type="entry name" value="RING/U-box"/>
    <property type="match status" value="1"/>
</dbReference>
<proteinExistence type="predicted"/>
<dbReference type="InterPro" id="IPR053070">
    <property type="entry name" value="RING-type_E3_ubiquitin-ligase"/>
</dbReference>
<dbReference type="PANTHER" id="PTHR47035:SF3">
    <property type="entry name" value="OS11G0150450 PROTEIN"/>
    <property type="match status" value="1"/>
</dbReference>
<accession>A0A8S9HGV3</accession>
<reference evidence="3" key="1">
    <citation type="submission" date="2019-12" db="EMBL/GenBank/DDBJ databases">
        <title>Genome sequencing and annotation of Brassica cretica.</title>
        <authorList>
            <person name="Studholme D.J."/>
            <person name="Sarris P.F."/>
        </authorList>
    </citation>
    <scope>NUCLEOTIDE SEQUENCE</scope>
    <source>
        <strain evidence="3">PFS-001/15</strain>
        <tissue evidence="3">Leaf</tissue>
    </source>
</reference>
<gene>
    <name evidence="3" type="ORF">F2Q68_00014111</name>
</gene>
<dbReference type="GO" id="GO:0008270">
    <property type="term" value="F:zinc ion binding"/>
    <property type="evidence" value="ECO:0007669"/>
    <property type="project" value="UniProtKB-KW"/>
</dbReference>
<dbReference type="Pfam" id="PF13639">
    <property type="entry name" value="zf-RING_2"/>
    <property type="match status" value="1"/>
</dbReference>
<keyword evidence="1" id="KW-0862">Zinc</keyword>
<dbReference type="SMART" id="SM00184">
    <property type="entry name" value="RING"/>
    <property type="match status" value="1"/>
</dbReference>
<feature type="domain" description="RING-type" evidence="2">
    <location>
        <begin position="49"/>
        <end position="93"/>
    </location>
</feature>
<dbReference type="PANTHER" id="PTHR47035">
    <property type="entry name" value="OS11G0150450 PROTEIN"/>
    <property type="match status" value="1"/>
</dbReference>
<sequence length="103" mass="11928">MIFYFVLLHYWRRRVLKQKLKPLNKEIGRSLPKGTLSSESCVFVRSCRCVICLEDYVEGDNDMVPVLPLCGHEFHAFCIDKWFRLGSTCPSCRIIPVAHITPV</sequence>
<keyword evidence="1" id="KW-0479">Metal-binding</keyword>
<protein>
    <recommendedName>
        <fullName evidence="2">RING-type domain-containing protein</fullName>
    </recommendedName>
</protein>
<dbReference type="AlphaFoldDB" id="A0A8S9HGV3"/>
<name>A0A8S9HGV3_BRACR</name>